<dbReference type="Pfam" id="PF03876">
    <property type="entry name" value="SHS2_Rpb7-N"/>
    <property type="match status" value="1"/>
</dbReference>
<comment type="similarity">
    <text evidence="2">Belongs to the eukaryotic RPB7/RPC8 RNA polymerase subunit family.</text>
</comment>
<dbReference type="InterPro" id="IPR005576">
    <property type="entry name" value="Rpb7-like_N"/>
</dbReference>
<comment type="subcellular location">
    <subcellularLocation>
        <location evidence="1">Nucleus</location>
    </subcellularLocation>
</comment>
<dbReference type="CDD" id="cd04330">
    <property type="entry name" value="RNAP_III_Rpc25_N"/>
    <property type="match status" value="1"/>
</dbReference>
<evidence type="ECO:0000313" key="10">
    <source>
        <dbReference type="Proteomes" id="UP001489004"/>
    </source>
</evidence>
<keyword evidence="5" id="KW-0539">Nucleus</keyword>
<evidence type="ECO:0000256" key="6">
    <source>
        <dbReference type="ARBA" id="ARBA00077605"/>
    </source>
</evidence>
<protein>
    <recommendedName>
        <fullName evidence="6">RNA polymerase III subunit C25</fullName>
    </recommendedName>
</protein>
<feature type="domain" description="RNA polymerase III subunit Rpc25" evidence="8">
    <location>
        <begin position="83"/>
        <end position="199"/>
    </location>
</feature>
<dbReference type="FunFam" id="2.40.50.140:FF:000221">
    <property type="entry name" value="DNA-directed RNA polymerase III subunit"/>
    <property type="match status" value="1"/>
</dbReference>
<proteinExistence type="inferred from homology"/>
<comment type="caution">
    <text evidence="9">The sequence shown here is derived from an EMBL/GenBank/DDBJ whole genome shotgun (WGS) entry which is preliminary data.</text>
</comment>
<evidence type="ECO:0000256" key="2">
    <source>
        <dbReference type="ARBA" id="ARBA00009307"/>
    </source>
</evidence>
<evidence type="ECO:0000259" key="8">
    <source>
        <dbReference type="Pfam" id="PF08292"/>
    </source>
</evidence>
<evidence type="ECO:0000256" key="5">
    <source>
        <dbReference type="ARBA" id="ARBA00023242"/>
    </source>
</evidence>
<evidence type="ECO:0000256" key="4">
    <source>
        <dbReference type="ARBA" id="ARBA00023163"/>
    </source>
</evidence>
<dbReference type="SUPFAM" id="SSF88798">
    <property type="entry name" value="N-terminal, heterodimerisation domain of RBP7 (RpoE)"/>
    <property type="match status" value="1"/>
</dbReference>
<evidence type="ECO:0000313" key="9">
    <source>
        <dbReference type="EMBL" id="KAK9815819.1"/>
    </source>
</evidence>
<reference evidence="9 10" key="1">
    <citation type="journal article" date="2024" name="Nat. Commun.">
        <title>Phylogenomics reveals the evolutionary origins of lichenization in chlorophyte algae.</title>
        <authorList>
            <person name="Puginier C."/>
            <person name="Libourel C."/>
            <person name="Otte J."/>
            <person name="Skaloud P."/>
            <person name="Haon M."/>
            <person name="Grisel S."/>
            <person name="Petersen M."/>
            <person name="Berrin J.G."/>
            <person name="Delaux P.M."/>
            <person name="Dal Grande F."/>
            <person name="Keller J."/>
        </authorList>
    </citation>
    <scope>NUCLEOTIDE SEQUENCE [LARGE SCALE GENOMIC DNA]</scope>
    <source>
        <strain evidence="9 10">SAG 2043</strain>
    </source>
</reference>
<keyword evidence="10" id="KW-1185">Reference proteome</keyword>
<gene>
    <name evidence="9" type="ORF">WJX72_010172</name>
</gene>
<name>A0AAW1Q6D9_9CHLO</name>
<evidence type="ECO:0000256" key="3">
    <source>
        <dbReference type="ARBA" id="ARBA00022478"/>
    </source>
</evidence>
<dbReference type="Gene3D" id="2.40.50.140">
    <property type="entry name" value="Nucleic acid-binding proteins"/>
    <property type="match status" value="1"/>
</dbReference>
<evidence type="ECO:0000256" key="1">
    <source>
        <dbReference type="ARBA" id="ARBA00004123"/>
    </source>
</evidence>
<feature type="domain" description="RNA polymerase Rpb7-like N-terminal" evidence="7">
    <location>
        <begin position="8"/>
        <end position="64"/>
    </location>
</feature>
<dbReference type="PANTHER" id="PTHR12709:SF1">
    <property type="entry name" value="DNA-DIRECTED RNA POLYMERASE III SUBUNIT RPC8"/>
    <property type="match status" value="1"/>
</dbReference>
<sequence>MFILACLEDKIRVVPSDLDSKSITAVTSVIEQTYIDKVVADLGLVMSLYDVQQIEGGFIYPSEGSAHFQTKFRLVVFRPFVGEVIVGKLTKSSKEGLHVSVGFFDDIFIPEYSLQEPSFFNEAEQLWFWKFDGNEMYMDLDEPIRFRVKDLKFKPTPLPAALKDAAAEDSLPGTAANPFAPMEVIGEINEDGLGLLNWWQEGGDAMED</sequence>
<organism evidence="9 10">
    <name type="scientific">[Myrmecia] bisecta</name>
    <dbReference type="NCBI Taxonomy" id="41462"/>
    <lineage>
        <taxon>Eukaryota</taxon>
        <taxon>Viridiplantae</taxon>
        <taxon>Chlorophyta</taxon>
        <taxon>core chlorophytes</taxon>
        <taxon>Trebouxiophyceae</taxon>
        <taxon>Trebouxiales</taxon>
        <taxon>Trebouxiaceae</taxon>
        <taxon>Myrmecia</taxon>
    </lineage>
</organism>
<dbReference type="Gene3D" id="3.30.1490.120">
    <property type="entry name" value="RNA polymerase Rpb7-like, N-terminal domain"/>
    <property type="match status" value="1"/>
</dbReference>
<dbReference type="InterPro" id="IPR036898">
    <property type="entry name" value="RNA_pol_Rpb7-like_N_sf"/>
</dbReference>
<dbReference type="InterPro" id="IPR013238">
    <property type="entry name" value="RNA_pol_III_Rbc25"/>
</dbReference>
<dbReference type="PANTHER" id="PTHR12709">
    <property type="entry name" value="DNA-DIRECTED RNA POLYMERASE II, III"/>
    <property type="match status" value="1"/>
</dbReference>
<dbReference type="Proteomes" id="UP001489004">
    <property type="component" value="Unassembled WGS sequence"/>
</dbReference>
<dbReference type="InterPro" id="IPR045113">
    <property type="entry name" value="Rpb7-like"/>
</dbReference>
<keyword evidence="4" id="KW-0804">Transcription</keyword>
<accession>A0AAW1Q6D9</accession>
<dbReference type="EMBL" id="JALJOR010000006">
    <property type="protein sequence ID" value="KAK9815819.1"/>
    <property type="molecule type" value="Genomic_DNA"/>
</dbReference>
<dbReference type="AlphaFoldDB" id="A0AAW1Q6D9"/>
<dbReference type="Pfam" id="PF08292">
    <property type="entry name" value="RNA_pol_Rbc25"/>
    <property type="match status" value="1"/>
</dbReference>
<evidence type="ECO:0000259" key="7">
    <source>
        <dbReference type="Pfam" id="PF03876"/>
    </source>
</evidence>
<dbReference type="InterPro" id="IPR012340">
    <property type="entry name" value="NA-bd_OB-fold"/>
</dbReference>
<keyword evidence="3" id="KW-0240">DNA-directed RNA polymerase</keyword>
<dbReference type="GO" id="GO:0006384">
    <property type="term" value="P:transcription initiation at RNA polymerase III promoter"/>
    <property type="evidence" value="ECO:0007669"/>
    <property type="project" value="TreeGrafter"/>
</dbReference>
<dbReference type="SUPFAM" id="SSF50249">
    <property type="entry name" value="Nucleic acid-binding proteins"/>
    <property type="match status" value="1"/>
</dbReference>
<dbReference type="GO" id="GO:0005666">
    <property type="term" value="C:RNA polymerase III complex"/>
    <property type="evidence" value="ECO:0007669"/>
    <property type="project" value="TreeGrafter"/>
</dbReference>